<dbReference type="InterPro" id="IPR001623">
    <property type="entry name" value="DnaJ_domain"/>
</dbReference>
<feature type="region of interest" description="Disordered" evidence="1">
    <location>
        <begin position="1"/>
        <end position="31"/>
    </location>
</feature>
<dbReference type="Gene3D" id="1.10.287.110">
    <property type="entry name" value="DnaJ domain"/>
    <property type="match status" value="1"/>
</dbReference>
<dbReference type="CDD" id="cd06257">
    <property type="entry name" value="DnaJ"/>
    <property type="match status" value="1"/>
</dbReference>
<dbReference type="InterPro" id="IPR011990">
    <property type="entry name" value="TPR-like_helical_dom_sf"/>
</dbReference>
<feature type="compositionally biased region" description="Low complexity" evidence="1">
    <location>
        <begin position="106"/>
        <end position="117"/>
    </location>
</feature>
<dbReference type="Gene3D" id="1.25.40.10">
    <property type="entry name" value="Tetratricopeptide repeat domain"/>
    <property type="match status" value="2"/>
</dbReference>
<gene>
    <name evidence="3" type="ORF">Fot_52593</name>
</gene>
<feature type="compositionally biased region" description="Basic and acidic residues" evidence="1">
    <location>
        <begin position="1465"/>
        <end position="1474"/>
    </location>
</feature>
<feature type="region of interest" description="Disordered" evidence="1">
    <location>
        <begin position="428"/>
        <end position="480"/>
    </location>
</feature>
<feature type="region of interest" description="Disordered" evidence="1">
    <location>
        <begin position="323"/>
        <end position="383"/>
    </location>
</feature>
<feature type="compositionally biased region" description="Polar residues" evidence="1">
    <location>
        <begin position="907"/>
        <end position="929"/>
    </location>
</feature>
<proteinExistence type="predicted"/>
<feature type="compositionally biased region" description="Polar residues" evidence="1">
    <location>
        <begin position="1"/>
        <end position="16"/>
    </location>
</feature>
<feature type="compositionally biased region" description="Low complexity" evidence="1">
    <location>
        <begin position="895"/>
        <end position="906"/>
    </location>
</feature>
<reference evidence="4" key="1">
    <citation type="submission" date="2024-07" db="EMBL/GenBank/DDBJ databases">
        <title>Two chromosome-level genome assemblies of Korean endemic species Abeliophyllum distichum and Forsythia ovata (Oleaceae).</title>
        <authorList>
            <person name="Jang H."/>
        </authorList>
    </citation>
    <scope>NUCLEOTIDE SEQUENCE [LARGE SCALE GENOMIC DNA]</scope>
</reference>
<dbReference type="SUPFAM" id="SSF48452">
    <property type="entry name" value="TPR-like"/>
    <property type="match status" value="2"/>
</dbReference>
<feature type="compositionally biased region" description="Polar residues" evidence="1">
    <location>
        <begin position="72"/>
        <end position="105"/>
    </location>
</feature>
<feature type="compositionally biased region" description="Basic residues" evidence="1">
    <location>
        <begin position="759"/>
        <end position="773"/>
    </location>
</feature>
<dbReference type="InterPro" id="IPR036869">
    <property type="entry name" value="J_dom_sf"/>
</dbReference>
<dbReference type="SMART" id="SM00028">
    <property type="entry name" value="TPR"/>
    <property type="match status" value="6"/>
</dbReference>
<feature type="region of interest" description="Disordered" evidence="1">
    <location>
        <begin position="885"/>
        <end position="952"/>
    </location>
</feature>
<dbReference type="EMBL" id="JBFOLJ010000018">
    <property type="protein sequence ID" value="KAL2464637.1"/>
    <property type="molecule type" value="Genomic_DNA"/>
</dbReference>
<feature type="region of interest" description="Disordered" evidence="1">
    <location>
        <begin position="1465"/>
        <end position="1508"/>
    </location>
</feature>
<dbReference type="InterPro" id="IPR019734">
    <property type="entry name" value="TPR_rpt"/>
</dbReference>
<feature type="compositionally biased region" description="Polar residues" evidence="1">
    <location>
        <begin position="467"/>
        <end position="480"/>
    </location>
</feature>
<sequence>MSPPMTASVSSFQSPNPDLVNNRDSKSSGGVKFSDGLIGAGGFVCENMGTGRPNFSGRVKPRLTKMRKKQLGASQNGKSVKSSSGFNPSNIACSENSGQVNEATRSNGTSSNSSGFSDLSNGGAKFGNYVGFVFGGNNDINVGRSTGLENGECCESLSVSGKFSNTGIVFGADKTNSISNPNSHIGNSLFGANMDTSKSNISFVFGSNKESSLLNPVTGKTNPVFGATLNTNSESGVSVFGVNKSNSGVNSNFGEKESCVIGGQSGADQFKKSDNFGFVFGADKYDPAKMKQKESNNTESQSSVNGFGEVNGASFVFRASKSSSDSYSLDPKKQDCSRNAGENESIKVVGKTIPDISSKAQSDATEDSERVGHSSFGFPSNPSVNSTKGHVSFVFGADSNNSKLGAELENDSSGKNGGRWEFTNSVKDNTDSGSDFQNTNVNGGFVTGGIRSKKSSNPDGTTLPVDETNNMNSSKAEDSNSFMGHNYNAGTDYNSKLIFGSRRGLGTDFHKSPLFELSDEMKGLQIDGSEAVDGKSRKCSSNSSAATSDVFVFGSNGRESVFSTERPDDIFRNSFRDANAEGNDLEKGDGIDAKRDAHKVNTHENTGKTADFCRPNDSDIFSSETKNANSEYGAKVSSQQTYSWCSAAGAFEKDNRTINMNKKASDENHLLQNNIESSSMSSSCFFSSIGTGVQPKNSDFCEVPSLNKAEKKDNNSFTSTPVRLESSCSTPDMNFSFSTSNLFPGVNKKLEFSANCKSARSRRMKKANGKSRQRSSIQHLPEQDHMSKEGSFQQNYDSPGCGSPMDFSPYQDACSNNAPSAGFATMATGVEGGEDITANGKDFMGHTERLSDDECKFSFSTSLPVQDGLSAIRNQYKKKYKLKVGSNHSAQGRKSSIASSSSVQSSPFARNTSDVGPGQVQSRATPSSQSKDKFVSDADKQNTKQGPTEATTDELCEHWRIRGNQAYHAGKLSKAEEFYSMGINSVSHASVQGCSIKPLLLCYSNRAATRMCLGRMREALEDCTKAIALDPSFLKVTVRAGNCHLMLGEVEDAMQYYKKCLESRIDVCLDRRVTIEAADGLQKSQRVAEYMHQSAELLQERTRDAATSALGNIGEALMISRYSERLVEMKGEALCTLRMYDEVIQLCEQTLDISEKNLASANMDDSNCKSSYVKLWRWHLQSKSHYHLGRLDIALDLIEKQEELISIGTKYRNMNWEPSTPFAATVRELLNLKKLGNQAFQSGRHTEAVEHYTAAISKSGESRHFMAICFCNRAAAYQALGQIVDAIADCSVAIALDENYQKAVSRRATLHEMIRDYKQALCDLQRLVFLLESPLEAKMRQSGGQDKTNCGSVKDLRRTRRRLSLIEERAKTETPLDLYLILGIKASDSESEIKKAYRKAALRHHPDKAGQLLARSDGGDDGRLWKEVGENIHKDADRLFKIIGEAYAVLSDPVKHSKYKDEEEVRNYYRDSNSERPSTSYSSPYEKGSRYGRQSGFYSSSSERSNSRRYWNESWKSYGNSHSRW</sequence>
<feature type="domain" description="J" evidence="2">
    <location>
        <begin position="1377"/>
        <end position="1473"/>
    </location>
</feature>
<name>A0ABD1PL64_9LAMI</name>
<dbReference type="Pfam" id="PF00226">
    <property type="entry name" value="DnaJ"/>
    <property type="match status" value="1"/>
</dbReference>
<dbReference type="SMART" id="SM00271">
    <property type="entry name" value="DnaJ"/>
    <property type="match status" value="1"/>
</dbReference>
<accession>A0ABD1PL64</accession>
<dbReference type="PRINTS" id="PR00625">
    <property type="entry name" value="JDOMAIN"/>
</dbReference>
<dbReference type="PANTHER" id="PTHR45181:SF8">
    <property type="entry name" value="HEAT SHOCK PROTEIN DNAJ WITH TETRATRICOPEPTIDE REPEAT-CONTAINING PROTEIN"/>
    <property type="match status" value="1"/>
</dbReference>
<evidence type="ECO:0000313" key="3">
    <source>
        <dbReference type="EMBL" id="KAL2464637.1"/>
    </source>
</evidence>
<feature type="region of interest" description="Disordered" evidence="1">
    <location>
        <begin position="757"/>
        <end position="801"/>
    </location>
</feature>
<protein>
    <recommendedName>
        <fullName evidence="2">J domain-containing protein</fullName>
    </recommendedName>
</protein>
<comment type="caution">
    <text evidence="3">The sequence shown here is derived from an EMBL/GenBank/DDBJ whole genome shotgun (WGS) entry which is preliminary data.</text>
</comment>
<feature type="compositionally biased region" description="Polar residues" evidence="1">
    <location>
        <begin position="428"/>
        <end position="437"/>
    </location>
</feature>
<dbReference type="PROSITE" id="PS50076">
    <property type="entry name" value="DNAJ_2"/>
    <property type="match status" value="1"/>
</dbReference>
<dbReference type="SUPFAM" id="SSF46565">
    <property type="entry name" value="Chaperone J-domain"/>
    <property type="match status" value="1"/>
</dbReference>
<evidence type="ECO:0000313" key="4">
    <source>
        <dbReference type="Proteomes" id="UP001604277"/>
    </source>
</evidence>
<feature type="compositionally biased region" description="Low complexity" evidence="1">
    <location>
        <begin position="1491"/>
        <end position="1504"/>
    </location>
</feature>
<keyword evidence="4" id="KW-1185">Reference proteome</keyword>
<feature type="region of interest" description="Disordered" evidence="1">
    <location>
        <begin position="66"/>
        <end position="117"/>
    </location>
</feature>
<organism evidence="3 4">
    <name type="scientific">Forsythia ovata</name>
    <dbReference type="NCBI Taxonomy" id="205694"/>
    <lineage>
        <taxon>Eukaryota</taxon>
        <taxon>Viridiplantae</taxon>
        <taxon>Streptophyta</taxon>
        <taxon>Embryophyta</taxon>
        <taxon>Tracheophyta</taxon>
        <taxon>Spermatophyta</taxon>
        <taxon>Magnoliopsida</taxon>
        <taxon>eudicotyledons</taxon>
        <taxon>Gunneridae</taxon>
        <taxon>Pentapetalae</taxon>
        <taxon>asterids</taxon>
        <taxon>lamiids</taxon>
        <taxon>Lamiales</taxon>
        <taxon>Oleaceae</taxon>
        <taxon>Forsythieae</taxon>
        <taxon>Forsythia</taxon>
    </lineage>
</organism>
<dbReference type="Proteomes" id="UP001604277">
    <property type="component" value="Unassembled WGS sequence"/>
</dbReference>
<dbReference type="PANTHER" id="PTHR45181">
    <property type="entry name" value="HEAT SHOCK PROTEIN DNAJ WITH TETRATRICOPEPTIDE REPEAT-CONTAINING PROTEIN"/>
    <property type="match status" value="1"/>
</dbReference>
<feature type="compositionally biased region" description="Basic and acidic residues" evidence="1">
    <location>
        <begin position="930"/>
        <end position="942"/>
    </location>
</feature>
<evidence type="ECO:0000256" key="1">
    <source>
        <dbReference type="SAM" id="MobiDB-lite"/>
    </source>
</evidence>
<evidence type="ECO:0000259" key="2">
    <source>
        <dbReference type="PROSITE" id="PS50076"/>
    </source>
</evidence>